<comment type="caution">
    <text evidence="1">The sequence shown here is derived from an EMBL/GenBank/DDBJ whole genome shotgun (WGS) entry which is preliminary data.</text>
</comment>
<dbReference type="EMBL" id="LSRP01000101">
    <property type="protein sequence ID" value="OJF94083.1"/>
    <property type="molecule type" value="Genomic_DNA"/>
</dbReference>
<evidence type="ECO:0008006" key="3">
    <source>
        <dbReference type="Google" id="ProtNLM"/>
    </source>
</evidence>
<organism evidence="1 2">
    <name type="scientific">Pararhizobium antarcticum</name>
    <dbReference type="NCBI Taxonomy" id="1798805"/>
    <lineage>
        <taxon>Bacteria</taxon>
        <taxon>Pseudomonadati</taxon>
        <taxon>Pseudomonadota</taxon>
        <taxon>Alphaproteobacteria</taxon>
        <taxon>Hyphomicrobiales</taxon>
        <taxon>Rhizobiaceae</taxon>
        <taxon>Rhizobium/Agrobacterium group</taxon>
        <taxon>Pararhizobium</taxon>
    </lineage>
</organism>
<evidence type="ECO:0000313" key="1">
    <source>
        <dbReference type="EMBL" id="OJF94083.1"/>
    </source>
</evidence>
<dbReference type="InterPro" id="IPR025187">
    <property type="entry name" value="DUF4112"/>
</dbReference>
<dbReference type="RefSeq" id="WP_071834297.1">
    <property type="nucleotide sequence ID" value="NZ_LSRP01000101.1"/>
</dbReference>
<keyword evidence="2" id="KW-1185">Reference proteome</keyword>
<sequence length="126" mass="13893">MNREEIFSPLDDIDLNRLRRLRLLARMMDTAIRVPGTSIRFGADSIVGLLPVVGDAGGALVGLYIVNEARRLGVPSHKLTRMVSNVALDGLVGSVPLLGDLFDVYFKSHRRNVKIILDHFGIPDTD</sequence>
<gene>
    <name evidence="1" type="ORF">AX760_20830</name>
</gene>
<evidence type="ECO:0000313" key="2">
    <source>
        <dbReference type="Proteomes" id="UP000182661"/>
    </source>
</evidence>
<dbReference type="PANTHER" id="PTHR35519">
    <property type="entry name" value="MEMBRANE PROTEINS"/>
    <property type="match status" value="1"/>
</dbReference>
<reference evidence="1 2" key="1">
    <citation type="submission" date="2016-02" db="EMBL/GenBank/DDBJ databases">
        <title>Genome sequencing of a beta-galactosidase producing bacteria Rhizobium sp. 59.</title>
        <authorList>
            <person name="Wang D."/>
            <person name="Kot W."/>
            <person name="Qin Y."/>
            <person name="Hansen L."/>
            <person name="Naqvi K."/>
            <person name="Rensing C."/>
        </authorList>
    </citation>
    <scope>NUCLEOTIDE SEQUENCE [LARGE SCALE GENOMIC DNA]</scope>
    <source>
        <strain evidence="1 2">59</strain>
    </source>
</reference>
<protein>
    <recommendedName>
        <fullName evidence="3">DUF4112 domain-containing protein</fullName>
    </recommendedName>
</protein>
<dbReference type="AlphaFoldDB" id="A0A657LPN8"/>
<proteinExistence type="predicted"/>
<accession>A0A657LPN8</accession>
<dbReference type="OrthoDB" id="513552at2"/>
<dbReference type="Proteomes" id="UP000182661">
    <property type="component" value="Unassembled WGS sequence"/>
</dbReference>
<name>A0A657LPN8_9HYPH</name>
<dbReference type="Pfam" id="PF13430">
    <property type="entry name" value="DUF4112"/>
    <property type="match status" value="1"/>
</dbReference>
<dbReference type="PANTHER" id="PTHR35519:SF2">
    <property type="entry name" value="PH DOMAIN PROTEIN"/>
    <property type="match status" value="1"/>
</dbReference>